<evidence type="ECO:0000256" key="2">
    <source>
        <dbReference type="SAM" id="Phobius"/>
    </source>
</evidence>
<evidence type="ECO:0000313" key="3">
    <source>
        <dbReference type="EMBL" id="JAT04947.1"/>
    </source>
</evidence>
<dbReference type="InterPro" id="IPR002208">
    <property type="entry name" value="SecY/SEC61-alpha"/>
</dbReference>
<keyword evidence="2" id="KW-1133">Transmembrane helix</keyword>
<feature type="transmembrane region" description="Helical" evidence="2">
    <location>
        <begin position="20"/>
        <end position="41"/>
    </location>
</feature>
<gene>
    <name evidence="3" type="ORF">g.4178</name>
</gene>
<evidence type="ECO:0008006" key="4">
    <source>
        <dbReference type="Google" id="ProtNLM"/>
    </source>
</evidence>
<feature type="transmembrane region" description="Helical" evidence="2">
    <location>
        <begin position="77"/>
        <end position="96"/>
    </location>
</feature>
<protein>
    <recommendedName>
        <fullName evidence="4">Translocon Sec61/SecY plug domain-containing protein</fullName>
    </recommendedName>
</protein>
<accession>A0A1B6K0G8</accession>
<evidence type="ECO:0000256" key="1">
    <source>
        <dbReference type="RuleBase" id="RU004349"/>
    </source>
</evidence>
<sequence>GLCHYIFPPSSFSDAFSRPLFSMVYLVIALYTAGLLSKGWLESHDDSSESVFKRIKKQDMQLKGVRDASAVGKLDEYVPVAAFLGGVVTSFVVVLCDVASTMGSGNNIFLAVSIINQYMKLLAKENARRSGKLDEYV</sequence>
<name>A0A1B6K0G8_9HEMI</name>
<organism evidence="3">
    <name type="scientific">Homalodisca liturata</name>
    <dbReference type="NCBI Taxonomy" id="320908"/>
    <lineage>
        <taxon>Eukaryota</taxon>
        <taxon>Metazoa</taxon>
        <taxon>Ecdysozoa</taxon>
        <taxon>Arthropoda</taxon>
        <taxon>Hexapoda</taxon>
        <taxon>Insecta</taxon>
        <taxon>Pterygota</taxon>
        <taxon>Neoptera</taxon>
        <taxon>Paraneoptera</taxon>
        <taxon>Hemiptera</taxon>
        <taxon>Auchenorrhyncha</taxon>
        <taxon>Membracoidea</taxon>
        <taxon>Cicadellidae</taxon>
        <taxon>Cicadellinae</taxon>
        <taxon>Proconiini</taxon>
        <taxon>Homalodisca</taxon>
    </lineage>
</organism>
<dbReference type="SUPFAM" id="SSF103491">
    <property type="entry name" value="Preprotein translocase SecY subunit"/>
    <property type="match status" value="1"/>
</dbReference>
<dbReference type="AlphaFoldDB" id="A0A1B6K0G8"/>
<feature type="non-terminal residue" evidence="3">
    <location>
        <position position="137"/>
    </location>
</feature>
<reference evidence="3" key="1">
    <citation type="submission" date="2015-11" db="EMBL/GenBank/DDBJ databases">
        <title>De novo transcriptome assembly of four potential Pierce s Disease insect vectors from Arizona vineyards.</title>
        <authorList>
            <person name="Tassone E.E."/>
        </authorList>
    </citation>
    <scope>NUCLEOTIDE SEQUENCE</scope>
</reference>
<keyword evidence="2" id="KW-0472">Membrane</keyword>
<keyword evidence="2" id="KW-0812">Transmembrane</keyword>
<feature type="non-terminal residue" evidence="3">
    <location>
        <position position="1"/>
    </location>
</feature>
<dbReference type="Gene3D" id="1.10.3370.10">
    <property type="entry name" value="SecY subunit domain"/>
    <property type="match status" value="1"/>
</dbReference>
<dbReference type="GO" id="GO:0015031">
    <property type="term" value="P:protein transport"/>
    <property type="evidence" value="ECO:0007669"/>
    <property type="project" value="InterPro"/>
</dbReference>
<comment type="similarity">
    <text evidence="1">Belongs to the SecY/SEC61-alpha family.</text>
</comment>
<dbReference type="EMBL" id="GECU01002760">
    <property type="protein sequence ID" value="JAT04947.1"/>
    <property type="molecule type" value="Transcribed_RNA"/>
</dbReference>
<dbReference type="Pfam" id="PF00344">
    <property type="entry name" value="SecY"/>
    <property type="match status" value="1"/>
</dbReference>
<dbReference type="InterPro" id="IPR023201">
    <property type="entry name" value="SecY_dom_sf"/>
</dbReference>
<proteinExistence type="inferred from homology"/>
<dbReference type="GO" id="GO:0016020">
    <property type="term" value="C:membrane"/>
    <property type="evidence" value="ECO:0007669"/>
    <property type="project" value="InterPro"/>
</dbReference>
<dbReference type="PANTHER" id="PTHR10906">
    <property type="entry name" value="SECY/SEC61-ALPHA FAMILY MEMBER"/>
    <property type="match status" value="1"/>
</dbReference>